<evidence type="ECO:0000256" key="7">
    <source>
        <dbReference type="ARBA" id="ARBA00022981"/>
    </source>
</evidence>
<dbReference type="GO" id="GO:0001574">
    <property type="term" value="P:ganglioside biosynthetic process"/>
    <property type="evidence" value="ECO:0007669"/>
    <property type="project" value="TreeGrafter"/>
</dbReference>
<keyword evidence="3" id="KW-0328">Glycosyltransferase</keyword>
<evidence type="ECO:0000256" key="10">
    <source>
        <dbReference type="ARBA" id="ARBA00023098"/>
    </source>
</evidence>
<dbReference type="Pfam" id="PF00777">
    <property type="entry name" value="Glyco_transf_29"/>
    <property type="match status" value="1"/>
</dbReference>
<dbReference type="GO" id="GO:0001665">
    <property type="term" value="F:alpha-N-acetylgalactosaminide alpha-2,6-sialyltransferase activity"/>
    <property type="evidence" value="ECO:0007669"/>
    <property type="project" value="TreeGrafter"/>
</dbReference>
<evidence type="ECO:0000256" key="9">
    <source>
        <dbReference type="ARBA" id="ARBA00023034"/>
    </source>
</evidence>
<evidence type="ECO:0000256" key="1">
    <source>
        <dbReference type="ARBA" id="ARBA00004323"/>
    </source>
</evidence>
<evidence type="ECO:0000256" key="2">
    <source>
        <dbReference type="ARBA" id="ARBA00006003"/>
    </source>
</evidence>
<keyword evidence="6" id="KW-0735">Signal-anchor</keyword>
<dbReference type="GO" id="GO:0000139">
    <property type="term" value="C:Golgi membrane"/>
    <property type="evidence" value="ECO:0007669"/>
    <property type="project" value="UniProtKB-SubCell"/>
</dbReference>
<dbReference type="PANTHER" id="PTHR45906:SF1">
    <property type="entry name" value="ALPHA-N-ACETYL-NEURAMINYL-2,3-BETA-GALACTOSYL-1, 3-N-ACETYL-GALACTOSAMINIDE ALPHA-2,6-SIALYLTRANSFERASE-LIKE"/>
    <property type="match status" value="1"/>
</dbReference>
<dbReference type="InterPro" id="IPR001675">
    <property type="entry name" value="Glyco_trans_29"/>
</dbReference>
<evidence type="ECO:0000256" key="3">
    <source>
        <dbReference type="ARBA" id="ARBA00022676"/>
    </source>
</evidence>
<keyword evidence="13" id="KW-0325">Glycoprotein</keyword>
<keyword evidence="11 16" id="KW-0472">Membrane</keyword>
<evidence type="ECO:0000313" key="18">
    <source>
        <dbReference type="Proteomes" id="UP000887568"/>
    </source>
</evidence>
<keyword evidence="7" id="KW-0730">Sialic acid</keyword>
<evidence type="ECO:0000256" key="15">
    <source>
        <dbReference type="PIRSR" id="PIRSR005557-2"/>
    </source>
</evidence>
<evidence type="ECO:0000256" key="6">
    <source>
        <dbReference type="ARBA" id="ARBA00022968"/>
    </source>
</evidence>
<sequence length="368" mass="41836">MEVVGLYGYSHLHVSGKMFSISRIKKLVSMFFVVLCFQYVIIYMYIYAQSSVPYKHKLVPRHVTTKEIRGPTYHIHEVDPMPLGMRERYESRRLLVESNHPKLISRREILNEYRHSSSAQVVDESGRFTSLEQETNRGETLQCGTCSLVSNSGHILGSRLGDEIDEGDCVFRLNAAPTLAYELDVGRRTTARVVSQGGLQEVIANASTLLDNHPSLSTVFIHGPDHVFSFGSLPKLVSHLSSKYPKLDFYKPSSLVNSEMNADYERYTGKTRISSGTEFSSGFHALQIMKDVCSDIKVYGMSPQDYCRLNPDSTVPYSYFKTPSLPECMVYDYHENIEHGGQRLATERCVFSNWAKKNSINFYSPTWK</sequence>
<dbReference type="InterPro" id="IPR038578">
    <property type="entry name" value="GT29-like_sf"/>
</dbReference>
<keyword evidence="5 16" id="KW-0812">Transmembrane</keyword>
<comment type="subcellular location">
    <subcellularLocation>
        <location evidence="1">Golgi apparatus membrane</location>
        <topology evidence="1">Single-pass type II membrane protein</topology>
    </subcellularLocation>
</comment>
<evidence type="ECO:0000256" key="8">
    <source>
        <dbReference type="ARBA" id="ARBA00022989"/>
    </source>
</evidence>
<reference evidence="17" key="1">
    <citation type="submission" date="2022-11" db="UniProtKB">
        <authorList>
            <consortium name="EnsemblMetazoa"/>
        </authorList>
    </citation>
    <scope>IDENTIFICATION</scope>
</reference>
<evidence type="ECO:0000256" key="14">
    <source>
        <dbReference type="ARBA" id="ARBA00043744"/>
    </source>
</evidence>
<keyword evidence="18" id="KW-1185">Reference proteome</keyword>
<comment type="similarity">
    <text evidence="2">Belongs to the glycosyltransferase 29 family.</text>
</comment>
<dbReference type="Gene3D" id="3.90.1480.20">
    <property type="entry name" value="Glycosyl transferase family 29"/>
    <property type="match status" value="1"/>
</dbReference>
<evidence type="ECO:0000256" key="4">
    <source>
        <dbReference type="ARBA" id="ARBA00022679"/>
    </source>
</evidence>
<dbReference type="AlphaFoldDB" id="A0A914AM63"/>
<evidence type="ECO:0000256" key="12">
    <source>
        <dbReference type="ARBA" id="ARBA00023157"/>
    </source>
</evidence>
<dbReference type="EnsemblMetazoa" id="XM_038208683.1">
    <property type="protein sequence ID" value="XP_038064611.1"/>
    <property type="gene ID" value="LOC119735007"/>
</dbReference>
<name>A0A914AM63_PATMI</name>
<organism evidence="17 18">
    <name type="scientific">Patiria miniata</name>
    <name type="common">Bat star</name>
    <name type="synonym">Asterina miniata</name>
    <dbReference type="NCBI Taxonomy" id="46514"/>
    <lineage>
        <taxon>Eukaryota</taxon>
        <taxon>Metazoa</taxon>
        <taxon>Echinodermata</taxon>
        <taxon>Eleutherozoa</taxon>
        <taxon>Asterozoa</taxon>
        <taxon>Asteroidea</taxon>
        <taxon>Valvatacea</taxon>
        <taxon>Valvatida</taxon>
        <taxon>Asterinidae</taxon>
        <taxon>Patiria</taxon>
    </lineage>
</organism>
<evidence type="ECO:0000256" key="5">
    <source>
        <dbReference type="ARBA" id="ARBA00022692"/>
    </source>
</evidence>
<evidence type="ECO:0000256" key="13">
    <source>
        <dbReference type="ARBA" id="ARBA00023180"/>
    </source>
</evidence>
<evidence type="ECO:0000256" key="11">
    <source>
        <dbReference type="ARBA" id="ARBA00023136"/>
    </source>
</evidence>
<proteinExistence type="inferred from homology"/>
<dbReference type="OMA" id="ERRIFRT"/>
<keyword evidence="9" id="KW-0333">Golgi apparatus</keyword>
<keyword evidence="10" id="KW-0443">Lipid metabolism</keyword>
<feature type="disulfide bond" evidence="15">
    <location>
        <begin position="146"/>
        <end position="293"/>
    </location>
</feature>
<protein>
    <submittedName>
        <fullName evidence="17">Uncharacterized protein</fullName>
    </submittedName>
</protein>
<dbReference type="GeneID" id="119735007"/>
<dbReference type="RefSeq" id="XP_038064611.1">
    <property type="nucleotide sequence ID" value="XM_038208683.1"/>
</dbReference>
<evidence type="ECO:0000256" key="16">
    <source>
        <dbReference type="SAM" id="Phobius"/>
    </source>
</evidence>
<accession>A0A914AM63</accession>
<keyword evidence="12" id="KW-1015">Disulfide bond</keyword>
<dbReference type="PANTHER" id="PTHR45906">
    <property type="entry name" value="ALPHA-N-ACETYL-NEURAMINYL-2,3-BETA-GALACTOSYL-1, 3-N-ACETYL-GALACTOSAMINIDE ALPHA-2,6-SIALYLTRANSFERASE-LIKE"/>
    <property type="match status" value="1"/>
</dbReference>
<comment type="catalytic activity">
    <reaction evidence="14">
        <text>a ganglioside GM1b (d18:1(4E)) + CMP-N-acetyl-beta-neuraminate = a ganglioside GD1alpha (d18:1(4E)) + CMP + H(+)</text>
        <dbReference type="Rhea" id="RHEA:41968"/>
        <dbReference type="ChEBI" id="CHEBI:15378"/>
        <dbReference type="ChEBI" id="CHEBI:57812"/>
        <dbReference type="ChEBI" id="CHEBI:60377"/>
        <dbReference type="ChEBI" id="CHEBI:78568"/>
        <dbReference type="ChEBI" id="CHEBI:78569"/>
    </reaction>
    <physiologicalReaction direction="left-to-right" evidence="14">
        <dbReference type="Rhea" id="RHEA:41969"/>
    </physiologicalReaction>
</comment>
<keyword evidence="8 16" id="KW-1133">Transmembrane helix</keyword>
<evidence type="ECO:0000313" key="17">
    <source>
        <dbReference type="EnsemblMetazoa" id="XP_038064611.1"/>
    </source>
</evidence>
<dbReference type="Proteomes" id="UP000887568">
    <property type="component" value="Unplaced"/>
</dbReference>
<dbReference type="OrthoDB" id="10264956at2759"/>
<keyword evidence="4" id="KW-0808">Transferase</keyword>
<feature type="transmembrane region" description="Helical" evidence="16">
    <location>
        <begin position="27"/>
        <end position="48"/>
    </location>
</feature>